<dbReference type="Proteomes" id="UP001291623">
    <property type="component" value="Unassembled WGS sequence"/>
</dbReference>
<feature type="compositionally biased region" description="Basic and acidic residues" evidence="1">
    <location>
        <begin position="130"/>
        <end position="140"/>
    </location>
</feature>
<organism evidence="3 4">
    <name type="scientific">Anisodus tanguticus</name>
    <dbReference type="NCBI Taxonomy" id="243964"/>
    <lineage>
        <taxon>Eukaryota</taxon>
        <taxon>Viridiplantae</taxon>
        <taxon>Streptophyta</taxon>
        <taxon>Embryophyta</taxon>
        <taxon>Tracheophyta</taxon>
        <taxon>Spermatophyta</taxon>
        <taxon>Magnoliopsida</taxon>
        <taxon>eudicotyledons</taxon>
        <taxon>Gunneridae</taxon>
        <taxon>Pentapetalae</taxon>
        <taxon>asterids</taxon>
        <taxon>lamiids</taxon>
        <taxon>Solanales</taxon>
        <taxon>Solanaceae</taxon>
        <taxon>Solanoideae</taxon>
        <taxon>Hyoscyameae</taxon>
        <taxon>Anisodus</taxon>
    </lineage>
</organism>
<evidence type="ECO:0000313" key="3">
    <source>
        <dbReference type="EMBL" id="KAK4359731.1"/>
    </source>
</evidence>
<evidence type="ECO:0000259" key="2">
    <source>
        <dbReference type="Pfam" id="PF23755"/>
    </source>
</evidence>
<proteinExistence type="predicted"/>
<feature type="region of interest" description="Disordered" evidence="1">
    <location>
        <begin position="95"/>
        <end position="140"/>
    </location>
</feature>
<dbReference type="AlphaFoldDB" id="A0AAE1RXK5"/>
<dbReference type="EMBL" id="JAVYJV010000011">
    <property type="protein sequence ID" value="KAK4359731.1"/>
    <property type="molecule type" value="Genomic_DNA"/>
</dbReference>
<name>A0AAE1RXK5_9SOLA</name>
<sequence>MYFLGTESVSLLQAMTFTDSPIQVTPTSGIIKPDQAAEILVRHEDSQSLKDSVDGVSQSWWSEDTRDREVTLMINIKASQSTEVRTHQVHVRHSFSADALRVNSKNSGRSNQGSSHHRSALKHAGSTSNKMKDHQNIRVP</sequence>
<keyword evidence="4" id="KW-1185">Reference proteome</keyword>
<dbReference type="Pfam" id="PF23755">
    <property type="entry name" value="Ig-like_IP5PC_F"/>
    <property type="match status" value="1"/>
</dbReference>
<dbReference type="InterPro" id="IPR056455">
    <property type="entry name" value="Ig-like_IP5PC_F"/>
</dbReference>
<accession>A0AAE1RXK5</accession>
<reference evidence="3" key="1">
    <citation type="submission" date="2023-12" db="EMBL/GenBank/DDBJ databases">
        <title>Genome assembly of Anisodus tanguticus.</title>
        <authorList>
            <person name="Wang Y.-J."/>
        </authorList>
    </citation>
    <scope>NUCLEOTIDE SEQUENCE</scope>
    <source>
        <strain evidence="3">KB-2021</strain>
        <tissue evidence="3">Leaf</tissue>
    </source>
</reference>
<protein>
    <recommendedName>
        <fullName evidence="2">IP5PC-F immunoglobulin-like domain-containing protein</fullName>
    </recommendedName>
</protein>
<feature type="compositionally biased region" description="Polar residues" evidence="1">
    <location>
        <begin position="103"/>
        <end position="114"/>
    </location>
</feature>
<feature type="domain" description="IP5PC-F immunoglobulin-like" evidence="2">
    <location>
        <begin position="22"/>
        <end position="94"/>
    </location>
</feature>
<evidence type="ECO:0000313" key="4">
    <source>
        <dbReference type="Proteomes" id="UP001291623"/>
    </source>
</evidence>
<comment type="caution">
    <text evidence="3">The sequence shown here is derived from an EMBL/GenBank/DDBJ whole genome shotgun (WGS) entry which is preliminary data.</text>
</comment>
<gene>
    <name evidence="3" type="ORF">RND71_021960</name>
</gene>
<evidence type="ECO:0000256" key="1">
    <source>
        <dbReference type="SAM" id="MobiDB-lite"/>
    </source>
</evidence>